<evidence type="ECO:0000259" key="1">
    <source>
        <dbReference type="Pfam" id="PF08818"/>
    </source>
</evidence>
<keyword evidence="3" id="KW-1185">Reference proteome</keyword>
<feature type="domain" description="YdhG-like" evidence="1">
    <location>
        <begin position="31"/>
        <end position="137"/>
    </location>
</feature>
<sequence length="141" mass="16158">MPSNKKTGEKEKLSGPEQVAKFMNNLEHPFKEEIAEVRKIILGINSRITEKIKWNAPSFCVDDDDRITFNLHGKGFFRLVFHCGTKVKDTAKKEPLFVDNTGLLEWATGDRAIVKFTDMSDVKSKENDLRKVVNKWIDATM</sequence>
<dbReference type="RefSeq" id="WP_116553993.1">
    <property type="nucleotide sequence ID" value="NZ_QCZG01000009.1"/>
</dbReference>
<dbReference type="Pfam" id="PF08818">
    <property type="entry name" value="DUF1801"/>
    <property type="match status" value="1"/>
</dbReference>
<comment type="caution">
    <text evidence="2">The sequence shown here is derived from an EMBL/GenBank/DDBJ whole genome shotgun (WGS) entry which is preliminary data.</text>
</comment>
<dbReference type="SUPFAM" id="SSF159888">
    <property type="entry name" value="YdhG-like"/>
    <property type="match status" value="1"/>
</dbReference>
<protein>
    <submittedName>
        <fullName evidence="2">DUF1801 domain-containing protein</fullName>
    </submittedName>
</protein>
<dbReference type="AlphaFoldDB" id="A0A2U1K5B8"/>
<organism evidence="2 3">
    <name type="scientific">Pueribacillus theae</name>
    <dbReference type="NCBI Taxonomy" id="2171751"/>
    <lineage>
        <taxon>Bacteria</taxon>
        <taxon>Bacillati</taxon>
        <taxon>Bacillota</taxon>
        <taxon>Bacilli</taxon>
        <taxon>Bacillales</taxon>
        <taxon>Bacillaceae</taxon>
        <taxon>Pueribacillus</taxon>
    </lineage>
</organism>
<accession>A0A2U1K5B8</accession>
<dbReference type="Proteomes" id="UP000245998">
    <property type="component" value="Unassembled WGS sequence"/>
</dbReference>
<gene>
    <name evidence="2" type="ORF">DCC39_06030</name>
</gene>
<evidence type="ECO:0000313" key="3">
    <source>
        <dbReference type="Proteomes" id="UP000245998"/>
    </source>
</evidence>
<dbReference type="InterPro" id="IPR014922">
    <property type="entry name" value="YdhG-like"/>
</dbReference>
<name>A0A2U1K5B8_9BACI</name>
<proteinExistence type="predicted"/>
<evidence type="ECO:0000313" key="2">
    <source>
        <dbReference type="EMBL" id="PWA12359.1"/>
    </source>
</evidence>
<dbReference type="EMBL" id="QCZG01000009">
    <property type="protein sequence ID" value="PWA12359.1"/>
    <property type="molecule type" value="Genomic_DNA"/>
</dbReference>
<reference evidence="2 3" key="1">
    <citation type="submission" date="2018-04" db="EMBL/GenBank/DDBJ databases">
        <title>Camelliibacillus theae gen. nov., sp. nov., isolated from Pu'er tea.</title>
        <authorList>
            <person name="Niu L."/>
        </authorList>
    </citation>
    <scope>NUCLEOTIDE SEQUENCE [LARGE SCALE GENOMIC DNA]</scope>
    <source>
        <strain evidence="2 3">T8</strain>
    </source>
</reference>
<dbReference type="OrthoDB" id="9811812at2"/>